<dbReference type="InterPro" id="IPR032675">
    <property type="entry name" value="LRR_dom_sf"/>
</dbReference>
<organism evidence="1 2">
    <name type="scientific">Vitis vinifera</name>
    <name type="common">Grape</name>
    <dbReference type="NCBI Taxonomy" id="29760"/>
    <lineage>
        <taxon>Eukaryota</taxon>
        <taxon>Viridiplantae</taxon>
        <taxon>Streptophyta</taxon>
        <taxon>Embryophyta</taxon>
        <taxon>Tracheophyta</taxon>
        <taxon>Spermatophyta</taxon>
        <taxon>Magnoliopsida</taxon>
        <taxon>eudicotyledons</taxon>
        <taxon>Gunneridae</taxon>
        <taxon>Pentapetalae</taxon>
        <taxon>rosids</taxon>
        <taxon>Vitales</taxon>
        <taxon>Vitaceae</taxon>
        <taxon>Viteae</taxon>
        <taxon>Vitis</taxon>
    </lineage>
</organism>
<gene>
    <name evidence="1" type="primary">FBW2_3</name>
    <name evidence="1" type="ORF">CK203_002231</name>
</gene>
<dbReference type="Gene3D" id="1.20.1280.50">
    <property type="match status" value="1"/>
</dbReference>
<proteinExistence type="predicted"/>
<dbReference type="InterPro" id="IPR036047">
    <property type="entry name" value="F-box-like_dom_sf"/>
</dbReference>
<name>A0A438KIM4_VITVI</name>
<comment type="caution">
    <text evidence="1">The sequence shown here is derived from an EMBL/GenBank/DDBJ whole genome shotgun (WGS) entry which is preliminary data.</text>
</comment>
<dbReference type="EMBL" id="QGNW01000005">
    <property type="protein sequence ID" value="RVX21065.1"/>
    <property type="molecule type" value="Genomic_DNA"/>
</dbReference>
<dbReference type="PANTHER" id="PTHR38926">
    <property type="entry name" value="F-BOX DOMAIN CONTAINING PROTEIN, EXPRESSED"/>
    <property type="match status" value="1"/>
</dbReference>
<protein>
    <submittedName>
        <fullName evidence="1">F-box protein FBW2</fullName>
    </submittedName>
</protein>
<evidence type="ECO:0000313" key="1">
    <source>
        <dbReference type="EMBL" id="RVX21065.1"/>
    </source>
</evidence>
<dbReference type="SUPFAM" id="SSF52047">
    <property type="entry name" value="RNI-like"/>
    <property type="match status" value="1"/>
</dbReference>
<reference evidence="1 2" key="1">
    <citation type="journal article" date="2018" name="PLoS Genet.">
        <title>Population sequencing reveals clonal diversity and ancestral inbreeding in the grapevine cultivar Chardonnay.</title>
        <authorList>
            <person name="Roach M.J."/>
            <person name="Johnson D.L."/>
            <person name="Bohlmann J."/>
            <person name="van Vuuren H.J."/>
            <person name="Jones S.J."/>
            <person name="Pretorius I.S."/>
            <person name="Schmidt S.A."/>
            <person name="Borneman A.R."/>
        </authorList>
    </citation>
    <scope>NUCLEOTIDE SEQUENCE [LARGE SCALE GENOMIC DNA]</scope>
    <source>
        <strain evidence="2">cv. Chardonnay</strain>
        <tissue evidence="1">Leaf</tissue>
    </source>
</reference>
<dbReference type="PANTHER" id="PTHR38926:SF81">
    <property type="entry name" value="F-BOX DOMAIN-CONTAINING PROTEIN"/>
    <property type="match status" value="1"/>
</dbReference>
<dbReference type="AlphaFoldDB" id="A0A438KIM4"/>
<dbReference type="SUPFAM" id="SSF81383">
    <property type="entry name" value="F-box domain"/>
    <property type="match status" value="1"/>
</dbReference>
<dbReference type="FunFam" id="1.20.1280.50:FF:000022">
    <property type="entry name" value="F-box protein FBW2"/>
    <property type="match status" value="1"/>
</dbReference>
<dbReference type="Proteomes" id="UP000288805">
    <property type="component" value="Unassembled WGS sequence"/>
</dbReference>
<sequence length="303" mass="34079">MANFGGRKNGIVSRAMWEGLNPEILALILVRIPVEELLQTIPLVCKSWWSAVAGPYCWSNIDVEDWCRRWSRFDRVDSLVRKLVRRSRGMCRRLSAYRLGDPGFAFAANWYFSVLLLVFGGEDVGGNDMFLVRCLKVLQIPMSEVSDKMVEKHAVATLTVLDISYCLRITSKGLEAVGKSCKFLIQLKRNMPPLELEETEKRAKKMDDGEAMAIANTMPGLNRLELAYGRFGDHGLNAILTNCKALTHLDIEGCLYVELNGDLEQRCGQLMDFKPPWTDDDHFLAVAAAADDDTEDFSSSESE</sequence>
<dbReference type="Gene3D" id="3.80.10.10">
    <property type="entry name" value="Ribonuclease Inhibitor"/>
    <property type="match status" value="1"/>
</dbReference>
<accession>A0A438KIM4</accession>
<evidence type="ECO:0000313" key="2">
    <source>
        <dbReference type="Proteomes" id="UP000288805"/>
    </source>
</evidence>